<accession>A0A5J6L9D2</accession>
<evidence type="ECO:0000313" key="6">
    <source>
        <dbReference type="Proteomes" id="UP000325516"/>
    </source>
</evidence>
<dbReference type="Pfam" id="PF00356">
    <property type="entry name" value="LacI"/>
    <property type="match status" value="1"/>
</dbReference>
<dbReference type="PANTHER" id="PTHR30146">
    <property type="entry name" value="LACI-RELATED TRANSCRIPTIONAL REPRESSOR"/>
    <property type="match status" value="1"/>
</dbReference>
<dbReference type="InterPro" id="IPR028082">
    <property type="entry name" value="Peripla_BP_I"/>
</dbReference>
<keyword evidence="1" id="KW-0805">Transcription regulation</keyword>
<keyword evidence="3" id="KW-0804">Transcription</keyword>
<feature type="domain" description="HTH lacI-type" evidence="4">
    <location>
        <begin position="1"/>
        <end position="53"/>
    </location>
</feature>
<evidence type="ECO:0000256" key="2">
    <source>
        <dbReference type="ARBA" id="ARBA00023125"/>
    </source>
</evidence>
<dbReference type="SMART" id="SM00354">
    <property type="entry name" value="HTH_LACI"/>
    <property type="match status" value="1"/>
</dbReference>
<dbReference type="AlphaFoldDB" id="A0A5J6L9D2"/>
<sequence>MRDVAARAGVSAKTVSRVFNDDPHVLPHTRERVQRVMRELNYVPNVLATTFRAGRSSVIGVAVPDIVDPFFAAIARAVDDVARHAGMSTLVTSLGDDPADERATIESLLGRKLSGLIVAPVGDDQAYLERWQESTPIVCVDRAPSGLRADTFTADDEAGAHAATAHLLGHGHRRIAYLGDVLGRSTERARLEGWRRALREAGLPEDDALIAADVATPAAAQREIARVRGLGDPATAIFSSNARTTMALVRATREEHVPLVGFGDFPLADLLRPAITVIDQSPDRLGRLAAERVLSRLSAPTAEPDHAVVDVTLVERDSCR</sequence>
<keyword evidence="2" id="KW-0238">DNA-binding</keyword>
<dbReference type="Gene3D" id="1.10.260.40">
    <property type="entry name" value="lambda repressor-like DNA-binding domains"/>
    <property type="match status" value="1"/>
</dbReference>
<dbReference type="CDD" id="cd01392">
    <property type="entry name" value="HTH_LacI"/>
    <property type="match status" value="1"/>
</dbReference>
<proteinExistence type="predicted"/>
<dbReference type="RefSeq" id="WP_150927526.1">
    <property type="nucleotide sequence ID" value="NZ_CP044232.1"/>
</dbReference>
<dbReference type="EMBL" id="CP044232">
    <property type="protein sequence ID" value="QEW04971.1"/>
    <property type="molecule type" value="Genomic_DNA"/>
</dbReference>
<dbReference type="GO" id="GO:0003700">
    <property type="term" value="F:DNA-binding transcription factor activity"/>
    <property type="evidence" value="ECO:0007669"/>
    <property type="project" value="TreeGrafter"/>
</dbReference>
<gene>
    <name evidence="5" type="ORF">F6J85_15610</name>
</gene>
<dbReference type="PROSITE" id="PS50932">
    <property type="entry name" value="HTH_LACI_2"/>
    <property type="match status" value="1"/>
</dbReference>
<organism evidence="5 6">
    <name type="scientific">Microbacterium lushaniae</name>
    <dbReference type="NCBI Taxonomy" id="2614639"/>
    <lineage>
        <taxon>Bacteria</taxon>
        <taxon>Bacillati</taxon>
        <taxon>Actinomycetota</taxon>
        <taxon>Actinomycetes</taxon>
        <taxon>Micrococcales</taxon>
        <taxon>Microbacteriaceae</taxon>
        <taxon>Microbacterium</taxon>
    </lineage>
</organism>
<dbReference type="InterPro" id="IPR010982">
    <property type="entry name" value="Lambda_DNA-bd_dom_sf"/>
</dbReference>
<evidence type="ECO:0000256" key="3">
    <source>
        <dbReference type="ARBA" id="ARBA00023163"/>
    </source>
</evidence>
<dbReference type="Proteomes" id="UP000325516">
    <property type="component" value="Chromosome"/>
</dbReference>
<name>A0A5J6L9D2_9MICO</name>
<evidence type="ECO:0000313" key="5">
    <source>
        <dbReference type="EMBL" id="QEW04971.1"/>
    </source>
</evidence>
<dbReference type="SUPFAM" id="SSF47413">
    <property type="entry name" value="lambda repressor-like DNA-binding domains"/>
    <property type="match status" value="1"/>
</dbReference>
<dbReference type="Pfam" id="PF13377">
    <property type="entry name" value="Peripla_BP_3"/>
    <property type="match status" value="1"/>
</dbReference>
<dbReference type="InterPro" id="IPR046335">
    <property type="entry name" value="LacI/GalR-like_sensor"/>
</dbReference>
<dbReference type="Gene3D" id="3.40.50.2300">
    <property type="match status" value="2"/>
</dbReference>
<evidence type="ECO:0000256" key="1">
    <source>
        <dbReference type="ARBA" id="ARBA00023015"/>
    </source>
</evidence>
<reference evidence="6" key="1">
    <citation type="submission" date="2019-09" db="EMBL/GenBank/DDBJ databases">
        <title>Mumia zhuanghuii sp. nov. isolated from the intestinal contents of plateau pika (Ochotona curzoniae) in the Qinghai-Tibet plateau of China.</title>
        <authorList>
            <person name="Tian Z."/>
        </authorList>
    </citation>
    <scope>NUCLEOTIDE SEQUENCE [LARGE SCALE GENOMIC DNA]</scope>
    <source>
        <strain evidence="6">L-031</strain>
    </source>
</reference>
<dbReference type="InterPro" id="IPR000843">
    <property type="entry name" value="HTH_LacI"/>
</dbReference>
<dbReference type="SUPFAM" id="SSF53822">
    <property type="entry name" value="Periplasmic binding protein-like I"/>
    <property type="match status" value="1"/>
</dbReference>
<dbReference type="GO" id="GO:0000976">
    <property type="term" value="F:transcription cis-regulatory region binding"/>
    <property type="evidence" value="ECO:0007669"/>
    <property type="project" value="TreeGrafter"/>
</dbReference>
<keyword evidence="6" id="KW-1185">Reference proteome</keyword>
<protein>
    <submittedName>
        <fullName evidence="5">LacI family transcriptional regulator</fullName>
    </submittedName>
</protein>
<evidence type="ECO:0000259" key="4">
    <source>
        <dbReference type="PROSITE" id="PS50932"/>
    </source>
</evidence>
<dbReference type="CDD" id="cd06267">
    <property type="entry name" value="PBP1_LacI_sugar_binding-like"/>
    <property type="match status" value="1"/>
</dbReference>
<dbReference type="PANTHER" id="PTHR30146:SF109">
    <property type="entry name" value="HTH-TYPE TRANSCRIPTIONAL REGULATOR GALS"/>
    <property type="match status" value="1"/>
</dbReference>
<dbReference type="KEGG" id="mlz:F6J85_15610"/>